<dbReference type="InterPro" id="IPR011044">
    <property type="entry name" value="Quino_amine_DH_bsu"/>
</dbReference>
<evidence type="ECO:0000313" key="3">
    <source>
        <dbReference type="Proteomes" id="UP000436803"/>
    </source>
</evidence>
<dbReference type="AlphaFoldDB" id="A0A5M5PJJ5"/>
<gene>
    <name evidence="2" type="ORF">F2Z29_08875</name>
    <name evidence="1" type="ORF">F3B44_17255</name>
</gene>
<accession>A0A5M5PJJ5</accession>
<organism evidence="1 4">
    <name type="scientific">Bacteroides fragilis</name>
    <dbReference type="NCBI Taxonomy" id="817"/>
    <lineage>
        <taxon>Bacteria</taxon>
        <taxon>Pseudomonadati</taxon>
        <taxon>Bacteroidota</taxon>
        <taxon>Bacteroidia</taxon>
        <taxon>Bacteroidales</taxon>
        <taxon>Bacteroidaceae</taxon>
        <taxon>Bacteroides</taxon>
    </lineage>
</organism>
<name>A0A5M5PJJ5_BACFG</name>
<evidence type="ECO:0000313" key="4">
    <source>
        <dbReference type="Proteomes" id="UP000479773"/>
    </source>
</evidence>
<evidence type="ECO:0000313" key="1">
    <source>
        <dbReference type="EMBL" id="KAA4749929.1"/>
    </source>
</evidence>
<comment type="caution">
    <text evidence="1">The sequence shown here is derived from an EMBL/GenBank/DDBJ whole genome shotgun (WGS) entry which is preliminary data.</text>
</comment>
<proteinExistence type="predicted"/>
<protein>
    <submittedName>
        <fullName evidence="1">6-bladed beta-propeller</fullName>
    </submittedName>
</protein>
<sequence length="332" mass="38207">MNRLLYLLLILVFGGCASNGISEKHQNSRDHVINVKNQVKEIVIDEVLIGRIARLNLIDDYLLIKDSKSFDTLIYIFNKNDFSYITGTGYLGEGPDEITNLGNIVVDASHREFHAPDLGKQKIYSYNLDSVLSNPAYLPKVKTRIGEMQFPDRYVFFNDTLCIASVITKVKGSLYQQAVARWNMITGEIKPIKYVHPEVEVTRVLFAASKEKNLIVESYLYHDLITICDFDGNLKYNIYGPHWDNRKSNKIHYYDDVMIYKDKIIATYSGGDNMTAYEPTRFLVFDLDGNYISTLETEFKIQDYCIDEENNRIIMALADEMQFAYLDLDGLI</sequence>
<dbReference type="Proteomes" id="UP000436803">
    <property type="component" value="Unassembled WGS sequence"/>
</dbReference>
<dbReference type="PROSITE" id="PS51257">
    <property type="entry name" value="PROKAR_LIPOPROTEIN"/>
    <property type="match status" value="1"/>
</dbReference>
<dbReference type="Proteomes" id="UP000479773">
    <property type="component" value="Unassembled WGS sequence"/>
</dbReference>
<reference evidence="3 4" key="1">
    <citation type="journal article" date="2019" name="Nat. Med.">
        <title>A library of human gut bacterial isolates paired with longitudinal multiomics data enables mechanistic microbiome research.</title>
        <authorList>
            <person name="Poyet M."/>
            <person name="Groussin M."/>
            <person name="Gibbons S.M."/>
            <person name="Avila-Pacheco J."/>
            <person name="Jiang X."/>
            <person name="Kearney S.M."/>
            <person name="Perrotta A.R."/>
            <person name="Berdy B."/>
            <person name="Zhao S."/>
            <person name="Lieberman T.D."/>
            <person name="Swanson P.K."/>
            <person name="Smith M."/>
            <person name="Roesemann S."/>
            <person name="Alexander J.E."/>
            <person name="Rich S.A."/>
            <person name="Livny J."/>
            <person name="Vlamakis H."/>
            <person name="Clish C."/>
            <person name="Bullock K."/>
            <person name="Deik A."/>
            <person name="Scott J."/>
            <person name="Pierce K.A."/>
            <person name="Xavier R.J."/>
            <person name="Alm E.J."/>
        </authorList>
    </citation>
    <scope>NUCLEOTIDE SEQUENCE [LARGE SCALE GENOMIC DNA]</scope>
    <source>
        <strain evidence="1 4">BIOML-A106</strain>
        <strain evidence="2 3">BIOML-A7</strain>
    </source>
</reference>
<evidence type="ECO:0000313" key="2">
    <source>
        <dbReference type="EMBL" id="KAA5175516.1"/>
    </source>
</evidence>
<dbReference type="EMBL" id="VWEQ01000017">
    <property type="protein sequence ID" value="KAA4749929.1"/>
    <property type="molecule type" value="Genomic_DNA"/>
</dbReference>
<dbReference type="RefSeq" id="WP_149917759.1">
    <property type="nucleotide sequence ID" value="NZ_CP139161.1"/>
</dbReference>
<dbReference type="SUPFAM" id="SSF50969">
    <property type="entry name" value="YVTN repeat-like/Quinoprotein amine dehydrogenase"/>
    <property type="match status" value="1"/>
</dbReference>
<dbReference type="EMBL" id="VWAW01000005">
    <property type="protein sequence ID" value="KAA5175516.1"/>
    <property type="molecule type" value="Genomic_DNA"/>
</dbReference>
<dbReference type="Pfam" id="PF17170">
    <property type="entry name" value="DUF5128"/>
    <property type="match status" value="1"/>
</dbReference>